<organism evidence="7 9">
    <name type="scientific">Candidatus Chlorohelix allophototropha</name>
    <dbReference type="NCBI Taxonomy" id="3003348"/>
    <lineage>
        <taxon>Bacteria</taxon>
        <taxon>Bacillati</taxon>
        <taxon>Chloroflexota</taxon>
        <taxon>Chloroflexia</taxon>
        <taxon>Candidatus Chloroheliales</taxon>
        <taxon>Candidatus Chloroheliaceae</taxon>
        <taxon>Candidatus Chlorohelix</taxon>
    </lineage>
</organism>
<dbReference type="PANTHER" id="PTHR23501:SF190">
    <property type="entry name" value="MAJOR FACILITATOR SUPERFAMILY MFS_1"/>
    <property type="match status" value="1"/>
</dbReference>
<keyword evidence="4 5" id="KW-0472">Membrane</keyword>
<dbReference type="Gene3D" id="1.20.1720.10">
    <property type="entry name" value="Multidrug resistance protein D"/>
    <property type="match status" value="1"/>
</dbReference>
<reference evidence="7 9" key="1">
    <citation type="submission" date="2020-06" db="EMBL/GenBank/DDBJ databases">
        <title>Anoxygenic phototrophic Chloroflexota member uses a Type I reaction center.</title>
        <authorList>
            <person name="Tsuji J.M."/>
            <person name="Shaw N.A."/>
            <person name="Nagashima S."/>
            <person name="Venkiteswaran J."/>
            <person name="Schiff S.L."/>
            <person name="Hanada S."/>
            <person name="Tank M."/>
            <person name="Neufeld J.D."/>
        </authorList>
    </citation>
    <scope>NUCLEOTIDE SEQUENCE [LARGE SCALE GENOMIC DNA]</scope>
    <source>
        <strain evidence="7">L227-S17</strain>
    </source>
</reference>
<dbReference type="EMBL" id="CP128400">
    <property type="protein sequence ID" value="WJW69283.1"/>
    <property type="molecule type" value="Genomic_DNA"/>
</dbReference>
<feature type="transmembrane region" description="Helical" evidence="5">
    <location>
        <begin position="162"/>
        <end position="179"/>
    </location>
</feature>
<evidence type="ECO:0000313" key="8">
    <source>
        <dbReference type="EMBL" id="WJW69283.1"/>
    </source>
</evidence>
<dbReference type="GO" id="GO:0005886">
    <property type="term" value="C:plasma membrane"/>
    <property type="evidence" value="ECO:0007669"/>
    <property type="project" value="UniProtKB-SubCell"/>
</dbReference>
<feature type="transmembrane region" description="Helical" evidence="5">
    <location>
        <begin position="300"/>
        <end position="318"/>
    </location>
</feature>
<evidence type="ECO:0000313" key="9">
    <source>
        <dbReference type="Proteomes" id="UP000521676"/>
    </source>
</evidence>
<evidence type="ECO:0000256" key="2">
    <source>
        <dbReference type="ARBA" id="ARBA00022692"/>
    </source>
</evidence>
<comment type="subcellular location">
    <subcellularLocation>
        <location evidence="1">Cell membrane</location>
        <topology evidence="1">Multi-pass membrane protein</topology>
    </subcellularLocation>
</comment>
<feature type="domain" description="Major facilitator superfamily (MFS) profile" evidence="6">
    <location>
        <begin position="9"/>
        <end position="449"/>
    </location>
</feature>
<evidence type="ECO:0000256" key="4">
    <source>
        <dbReference type="ARBA" id="ARBA00023136"/>
    </source>
</evidence>
<feature type="transmembrane region" description="Helical" evidence="5">
    <location>
        <begin position="353"/>
        <end position="372"/>
    </location>
</feature>
<evidence type="ECO:0000313" key="10">
    <source>
        <dbReference type="Proteomes" id="UP001431572"/>
    </source>
</evidence>
<dbReference type="Pfam" id="PF07690">
    <property type="entry name" value="MFS_1"/>
    <property type="match status" value="2"/>
</dbReference>
<dbReference type="PANTHER" id="PTHR23501">
    <property type="entry name" value="MAJOR FACILITATOR SUPERFAMILY"/>
    <property type="match status" value="1"/>
</dbReference>
<evidence type="ECO:0000256" key="1">
    <source>
        <dbReference type="ARBA" id="ARBA00004651"/>
    </source>
</evidence>
<dbReference type="InterPro" id="IPR011701">
    <property type="entry name" value="MFS"/>
</dbReference>
<feature type="transmembrane region" description="Helical" evidence="5">
    <location>
        <begin position="266"/>
        <end position="294"/>
    </location>
</feature>
<proteinExistence type="predicted"/>
<feature type="transmembrane region" description="Helical" evidence="5">
    <location>
        <begin position="104"/>
        <end position="121"/>
    </location>
</feature>
<sequence>METNSRRQVLIILFLGVLMGALDIAIVGPALPAIGQDFGIDERGQSWLFTSYVLLNLTGAPLMAKLSDRYGRRNVYLLDIALFGAGSLLVALAPSYWLLLVGRAAQGLGAGGVFPVASAVIGDTFPEDKRGSALGLIGAVFGISFIIGPILGGILLLFSWKWLFLINVPFALFTIWMAARKLPTSRPATRQPFDAMGMLVLTVMLSGMTVGISQLETGDLVSSLLSWQVGPFLLLTLICIPLFIWREKRASDPIIHPRLLGTRQMLLVNGLSIGAGAGEGAMVFLPAMAVASFAITKSTASFLLMPVVLAMAVGSPMAGRYLDKFGSKKVLLFGTTATTLGIFVLALLGDQLWAFIVAEMIIGLGLGGLLGAPLRYILLAEASLEDRAAAQGMLPVSSSVGQLLSGALVGAVADSLGGSASGYKAAFLCVAIVVLVMVFLALQLKNQQQERADIQATKELERKLALNQP</sequence>
<evidence type="ECO:0000313" key="7">
    <source>
        <dbReference type="EMBL" id="NWJ47371.1"/>
    </source>
</evidence>
<dbReference type="SUPFAM" id="SSF103473">
    <property type="entry name" value="MFS general substrate transporter"/>
    <property type="match status" value="1"/>
</dbReference>
<feature type="transmembrane region" description="Helical" evidence="5">
    <location>
        <begin position="12"/>
        <end position="34"/>
    </location>
</feature>
<evidence type="ECO:0000256" key="3">
    <source>
        <dbReference type="ARBA" id="ARBA00022989"/>
    </source>
</evidence>
<dbReference type="InterPro" id="IPR001958">
    <property type="entry name" value="Tet-R_TetA/multi-R_MdtG-like"/>
</dbReference>
<dbReference type="CDD" id="cd17321">
    <property type="entry name" value="MFS_MMR_MDR_like"/>
    <property type="match status" value="1"/>
</dbReference>
<keyword evidence="10" id="KW-1185">Reference proteome</keyword>
<dbReference type="InterPro" id="IPR036259">
    <property type="entry name" value="MFS_trans_sf"/>
</dbReference>
<dbReference type="GO" id="GO:0022857">
    <property type="term" value="F:transmembrane transporter activity"/>
    <property type="evidence" value="ECO:0007669"/>
    <property type="project" value="InterPro"/>
</dbReference>
<evidence type="ECO:0000259" key="6">
    <source>
        <dbReference type="PROSITE" id="PS50850"/>
    </source>
</evidence>
<dbReference type="PROSITE" id="PS50850">
    <property type="entry name" value="MFS"/>
    <property type="match status" value="1"/>
</dbReference>
<protein>
    <submittedName>
        <fullName evidence="7">MFS transporter</fullName>
    </submittedName>
</protein>
<feature type="transmembrane region" description="Helical" evidence="5">
    <location>
        <begin position="76"/>
        <end position="98"/>
    </location>
</feature>
<dbReference type="Proteomes" id="UP001431572">
    <property type="component" value="Chromosome 2"/>
</dbReference>
<feature type="transmembrane region" description="Helical" evidence="5">
    <location>
        <begin position="46"/>
        <end position="64"/>
    </location>
</feature>
<keyword evidence="2 5" id="KW-0812">Transmembrane</keyword>
<accession>A0A8T7M5I7</accession>
<feature type="transmembrane region" description="Helical" evidence="5">
    <location>
        <begin position="330"/>
        <end position="347"/>
    </location>
</feature>
<name>A0A8T7M5I7_9CHLR</name>
<dbReference type="RefSeq" id="WP_341471172.1">
    <property type="nucleotide sequence ID" value="NZ_CP128400.1"/>
</dbReference>
<keyword evidence="3 5" id="KW-1133">Transmembrane helix</keyword>
<feature type="transmembrane region" description="Helical" evidence="5">
    <location>
        <begin position="191"/>
        <end position="212"/>
    </location>
</feature>
<feature type="transmembrane region" description="Helical" evidence="5">
    <location>
        <begin position="425"/>
        <end position="442"/>
    </location>
</feature>
<feature type="transmembrane region" description="Helical" evidence="5">
    <location>
        <begin position="393"/>
        <end position="413"/>
    </location>
</feature>
<feature type="transmembrane region" description="Helical" evidence="5">
    <location>
        <begin position="133"/>
        <end position="156"/>
    </location>
</feature>
<dbReference type="InterPro" id="IPR020846">
    <property type="entry name" value="MFS_dom"/>
</dbReference>
<dbReference type="PRINTS" id="PR01035">
    <property type="entry name" value="TCRTETA"/>
</dbReference>
<gene>
    <name evidence="7" type="ORF">HXX08_16050</name>
    <name evidence="8" type="ORF">OZ401_002891</name>
</gene>
<dbReference type="EMBL" id="JACATZ010000003">
    <property type="protein sequence ID" value="NWJ47371.1"/>
    <property type="molecule type" value="Genomic_DNA"/>
</dbReference>
<reference evidence="8" key="2">
    <citation type="journal article" date="2024" name="Nature">
        <title>Anoxygenic phototroph of the Chloroflexota uses a type I reaction centre.</title>
        <authorList>
            <person name="Tsuji J.M."/>
            <person name="Shaw N.A."/>
            <person name="Nagashima S."/>
            <person name="Venkiteswaran J.J."/>
            <person name="Schiff S.L."/>
            <person name="Watanabe T."/>
            <person name="Fukui M."/>
            <person name="Hanada S."/>
            <person name="Tank M."/>
            <person name="Neufeld J.D."/>
        </authorList>
    </citation>
    <scope>NUCLEOTIDE SEQUENCE</scope>
    <source>
        <strain evidence="8">L227-S17</strain>
    </source>
</reference>
<dbReference type="AlphaFoldDB" id="A0A8T7M5I7"/>
<feature type="transmembrane region" description="Helical" evidence="5">
    <location>
        <begin position="224"/>
        <end position="245"/>
    </location>
</feature>
<dbReference type="Gene3D" id="1.20.1250.20">
    <property type="entry name" value="MFS general substrate transporter like domains"/>
    <property type="match status" value="1"/>
</dbReference>
<dbReference type="Proteomes" id="UP000521676">
    <property type="component" value="Unassembled WGS sequence"/>
</dbReference>
<evidence type="ECO:0000256" key="5">
    <source>
        <dbReference type="SAM" id="Phobius"/>
    </source>
</evidence>